<evidence type="ECO:0000256" key="4">
    <source>
        <dbReference type="ARBA" id="ARBA00023163"/>
    </source>
</evidence>
<comment type="subcellular location">
    <subcellularLocation>
        <location evidence="1">Nucleus</location>
    </subcellularLocation>
</comment>
<evidence type="ECO:0000259" key="7">
    <source>
        <dbReference type="PROSITE" id="PS50112"/>
    </source>
</evidence>
<evidence type="ECO:0000256" key="6">
    <source>
        <dbReference type="SAM" id="MobiDB-lite"/>
    </source>
</evidence>
<organism evidence="8 9">
    <name type="scientific">Scleropages formosus</name>
    <name type="common">Asian bonytongue</name>
    <name type="synonym">Osteoglossum formosum</name>
    <dbReference type="NCBI Taxonomy" id="113540"/>
    <lineage>
        <taxon>Eukaryota</taxon>
        <taxon>Metazoa</taxon>
        <taxon>Chordata</taxon>
        <taxon>Craniata</taxon>
        <taxon>Vertebrata</taxon>
        <taxon>Euteleostomi</taxon>
        <taxon>Actinopterygii</taxon>
        <taxon>Neopterygii</taxon>
        <taxon>Teleostei</taxon>
        <taxon>Osteoglossocephala</taxon>
        <taxon>Osteoglossomorpha</taxon>
        <taxon>Osteoglossiformes</taxon>
        <taxon>Osteoglossidae</taxon>
        <taxon>Scleropages</taxon>
    </lineage>
</organism>
<sequence>MTSLFSPTALGRKILREAAQHESSLFNRLSSNLAVPQALDGFVLVVTAEGTVFYCSHTIQDYLGFHQTDVMHQSVFDLIHTEDQQEFRRNLHWALNPPTPDLPEDSSNGPPAGVTGCRVAEAQQSCPPERDPSVRRVPVSFAALASLRNGTGCTSEDGPL</sequence>
<dbReference type="CDD" id="cd00130">
    <property type="entry name" value="PAS"/>
    <property type="match status" value="1"/>
</dbReference>
<keyword evidence="5" id="KW-0539">Nucleus</keyword>
<evidence type="ECO:0000256" key="2">
    <source>
        <dbReference type="ARBA" id="ARBA00023015"/>
    </source>
</evidence>
<dbReference type="EMBL" id="JARO02008312">
    <property type="protein sequence ID" value="KPP62881.1"/>
    <property type="molecule type" value="Genomic_DNA"/>
</dbReference>
<dbReference type="InterPro" id="IPR013767">
    <property type="entry name" value="PAS_fold"/>
</dbReference>
<gene>
    <name evidence="8" type="ORF">Z043_118908</name>
</gene>
<protein>
    <recommendedName>
        <fullName evidence="7">PAS domain-containing protein</fullName>
    </recommendedName>
</protein>
<dbReference type="InterPro" id="IPR039091">
    <property type="entry name" value="AHR/AHRR"/>
</dbReference>
<evidence type="ECO:0000256" key="1">
    <source>
        <dbReference type="ARBA" id="ARBA00004123"/>
    </source>
</evidence>
<dbReference type="PANTHER" id="PTHR10649">
    <property type="entry name" value="ARYL HYDROCARBON RECEPTOR"/>
    <property type="match status" value="1"/>
</dbReference>
<name>A0A0N8JX66_SCLFO</name>
<comment type="caution">
    <text evidence="8">The sequence shown here is derived from an EMBL/GenBank/DDBJ whole genome shotgun (WGS) entry which is preliminary data.</text>
</comment>
<evidence type="ECO:0000313" key="8">
    <source>
        <dbReference type="EMBL" id="KPP62881.1"/>
    </source>
</evidence>
<dbReference type="Gene3D" id="3.30.450.20">
    <property type="entry name" value="PAS domain"/>
    <property type="match status" value="1"/>
</dbReference>
<reference evidence="8 9" key="1">
    <citation type="submission" date="2015-08" db="EMBL/GenBank/DDBJ databases">
        <title>The genome of the Asian arowana (Scleropages formosus).</title>
        <authorList>
            <person name="Tan M.H."/>
            <person name="Gan H.M."/>
            <person name="Croft L.J."/>
            <person name="Austin C.M."/>
        </authorList>
    </citation>
    <scope>NUCLEOTIDE SEQUENCE [LARGE SCALE GENOMIC DNA]</scope>
    <source>
        <strain evidence="8">Aro1</strain>
    </source>
</reference>
<dbReference type="GO" id="GO:0005634">
    <property type="term" value="C:nucleus"/>
    <property type="evidence" value="ECO:0007669"/>
    <property type="project" value="UniProtKB-SubCell"/>
</dbReference>
<dbReference type="GO" id="GO:0000976">
    <property type="term" value="F:transcription cis-regulatory region binding"/>
    <property type="evidence" value="ECO:0007669"/>
    <property type="project" value="TreeGrafter"/>
</dbReference>
<dbReference type="SUPFAM" id="SSF55785">
    <property type="entry name" value="PYP-like sensor domain (PAS domain)"/>
    <property type="match status" value="1"/>
</dbReference>
<dbReference type="GO" id="GO:0034751">
    <property type="term" value="C:aryl hydrocarbon receptor complex"/>
    <property type="evidence" value="ECO:0007669"/>
    <property type="project" value="TreeGrafter"/>
</dbReference>
<keyword evidence="4" id="KW-0804">Transcription</keyword>
<dbReference type="Pfam" id="PF00989">
    <property type="entry name" value="PAS"/>
    <property type="match status" value="1"/>
</dbReference>
<evidence type="ECO:0000313" key="9">
    <source>
        <dbReference type="Proteomes" id="UP000034805"/>
    </source>
</evidence>
<dbReference type="Proteomes" id="UP000034805">
    <property type="component" value="Unassembled WGS sequence"/>
</dbReference>
<proteinExistence type="predicted"/>
<dbReference type="PANTHER" id="PTHR10649:SF18">
    <property type="entry name" value="ARYL HYDROCARBON RECEPTOR 1 BETA"/>
    <property type="match status" value="1"/>
</dbReference>
<evidence type="ECO:0000256" key="5">
    <source>
        <dbReference type="ARBA" id="ARBA00023242"/>
    </source>
</evidence>
<feature type="domain" description="PAS" evidence="7">
    <location>
        <begin position="37"/>
        <end position="98"/>
    </location>
</feature>
<evidence type="ECO:0000256" key="3">
    <source>
        <dbReference type="ARBA" id="ARBA00023125"/>
    </source>
</evidence>
<dbReference type="GO" id="GO:0004879">
    <property type="term" value="F:nuclear receptor activity"/>
    <property type="evidence" value="ECO:0007669"/>
    <property type="project" value="TreeGrafter"/>
</dbReference>
<dbReference type="SMART" id="SM00091">
    <property type="entry name" value="PAS"/>
    <property type="match status" value="1"/>
</dbReference>
<dbReference type="GO" id="GO:0006805">
    <property type="term" value="P:xenobiotic metabolic process"/>
    <property type="evidence" value="ECO:0007669"/>
    <property type="project" value="InterPro"/>
</dbReference>
<feature type="region of interest" description="Disordered" evidence="6">
    <location>
        <begin position="95"/>
        <end position="134"/>
    </location>
</feature>
<accession>A0A0N8JX66</accession>
<dbReference type="InterPro" id="IPR035965">
    <property type="entry name" value="PAS-like_dom_sf"/>
</dbReference>
<dbReference type="PROSITE" id="PS50112">
    <property type="entry name" value="PAS"/>
    <property type="match status" value="1"/>
</dbReference>
<dbReference type="AlphaFoldDB" id="A0A0N8JX66"/>
<dbReference type="InterPro" id="IPR000014">
    <property type="entry name" value="PAS"/>
</dbReference>
<keyword evidence="3" id="KW-0238">DNA-binding</keyword>
<keyword evidence="2" id="KW-0805">Transcription regulation</keyword>